<dbReference type="InterPro" id="IPR029063">
    <property type="entry name" value="SAM-dependent_MTases_sf"/>
</dbReference>
<protein>
    <submittedName>
        <fullName evidence="5">Methyltransferase type 11</fullName>
    </submittedName>
</protein>
<dbReference type="PROSITE" id="PS51608">
    <property type="entry name" value="SAM_MT_UBIE"/>
    <property type="match status" value="1"/>
</dbReference>
<keyword evidence="2 5" id="KW-0489">Methyltransferase</keyword>
<evidence type="ECO:0000259" key="4">
    <source>
        <dbReference type="Pfam" id="PF13649"/>
    </source>
</evidence>
<dbReference type="GO" id="GO:0009234">
    <property type="term" value="P:menaquinone biosynthetic process"/>
    <property type="evidence" value="ECO:0007669"/>
    <property type="project" value="UniProtKB-KW"/>
</dbReference>
<dbReference type="HOGENOM" id="CLU_037990_2_5_5"/>
<evidence type="ECO:0000256" key="2">
    <source>
        <dbReference type="ARBA" id="ARBA00022603"/>
    </source>
</evidence>
<dbReference type="STRING" id="366602.Caul_1979"/>
<dbReference type="InterPro" id="IPR041698">
    <property type="entry name" value="Methyltransf_25"/>
</dbReference>
<keyword evidence="3 5" id="KW-0808">Transferase</keyword>
<name>B0T5U9_CAUSK</name>
<sequence length="240" mass="25360">MAGERVLDIGCGCGQTSLDLAARVGRAGRVTGVDISEPMLQVARAREMPQDAAQVEFVQSDAQTADLGEAVFDAVFSRFGVMFFSDPPSALANLRKALKPGGRLAFVCWRPYLDSPWMSAPMEAPQPFLPPVQPPDPAAPGPFAFAEPQRVEAFLRTVGFEEVSITPFDAMIGGGTIEDTVDLAFRVGPLGSALREAPDLAPVVRAAVLACLSEYATAQGVLMPAAVWIVRATQPASVAS</sequence>
<dbReference type="Pfam" id="PF13649">
    <property type="entry name" value="Methyltransf_25"/>
    <property type="match status" value="1"/>
</dbReference>
<keyword evidence="1" id="KW-0474">Menaquinone biosynthesis</keyword>
<dbReference type="InterPro" id="IPR004033">
    <property type="entry name" value="UbiE/COQ5_MeTrFase"/>
</dbReference>
<dbReference type="AlphaFoldDB" id="B0T5U9"/>
<dbReference type="SUPFAM" id="SSF53335">
    <property type="entry name" value="S-adenosyl-L-methionine-dependent methyltransferases"/>
    <property type="match status" value="1"/>
</dbReference>
<evidence type="ECO:0000256" key="3">
    <source>
        <dbReference type="ARBA" id="ARBA00022679"/>
    </source>
</evidence>
<feature type="domain" description="Methyltransferase" evidence="4">
    <location>
        <begin position="6"/>
        <end position="102"/>
    </location>
</feature>
<dbReference type="GO" id="GO:0032259">
    <property type="term" value="P:methylation"/>
    <property type="evidence" value="ECO:0007669"/>
    <property type="project" value="UniProtKB-KW"/>
</dbReference>
<dbReference type="CDD" id="cd02440">
    <property type="entry name" value="AdoMet_MTases"/>
    <property type="match status" value="1"/>
</dbReference>
<dbReference type="Gene3D" id="3.40.50.150">
    <property type="entry name" value="Vaccinia Virus protein VP39"/>
    <property type="match status" value="1"/>
</dbReference>
<evidence type="ECO:0000256" key="1">
    <source>
        <dbReference type="ARBA" id="ARBA00022428"/>
    </source>
</evidence>
<reference evidence="5" key="1">
    <citation type="submission" date="2008-01" db="EMBL/GenBank/DDBJ databases">
        <title>Complete sequence of chromosome of Caulobacter sp. K31.</title>
        <authorList>
            <consortium name="US DOE Joint Genome Institute"/>
            <person name="Copeland A."/>
            <person name="Lucas S."/>
            <person name="Lapidus A."/>
            <person name="Barry K."/>
            <person name="Glavina del Rio T."/>
            <person name="Dalin E."/>
            <person name="Tice H."/>
            <person name="Pitluck S."/>
            <person name="Bruce D."/>
            <person name="Goodwin L."/>
            <person name="Thompson L.S."/>
            <person name="Brettin T."/>
            <person name="Detter J.C."/>
            <person name="Han C."/>
            <person name="Schmutz J."/>
            <person name="Larimer F."/>
            <person name="Land M."/>
            <person name="Hauser L."/>
            <person name="Kyrpides N."/>
            <person name="Kim E."/>
            <person name="Stephens C."/>
            <person name="Richardson P."/>
        </authorList>
    </citation>
    <scope>NUCLEOTIDE SEQUENCE [LARGE SCALE GENOMIC DNA]</scope>
    <source>
        <strain evidence="5">K31</strain>
    </source>
</reference>
<gene>
    <name evidence="5" type="ordered locus">Caul_1979</name>
</gene>
<evidence type="ECO:0000313" key="5">
    <source>
        <dbReference type="EMBL" id="ABZ71107.1"/>
    </source>
</evidence>
<dbReference type="eggNOG" id="COG2226">
    <property type="taxonomic scope" value="Bacteria"/>
</dbReference>
<dbReference type="GO" id="GO:0008168">
    <property type="term" value="F:methyltransferase activity"/>
    <property type="evidence" value="ECO:0007669"/>
    <property type="project" value="UniProtKB-KW"/>
</dbReference>
<dbReference type="PANTHER" id="PTHR43861">
    <property type="entry name" value="TRANS-ACONITATE 2-METHYLTRANSFERASE-RELATED"/>
    <property type="match status" value="1"/>
</dbReference>
<dbReference type="EMBL" id="CP000927">
    <property type="protein sequence ID" value="ABZ71107.1"/>
    <property type="molecule type" value="Genomic_DNA"/>
</dbReference>
<dbReference type="PANTHER" id="PTHR43861:SF1">
    <property type="entry name" value="TRANS-ACONITATE 2-METHYLTRANSFERASE"/>
    <property type="match status" value="1"/>
</dbReference>
<dbReference type="KEGG" id="cak:Caul_1979"/>
<accession>B0T5U9</accession>
<organism evidence="5">
    <name type="scientific">Caulobacter sp. (strain K31)</name>
    <dbReference type="NCBI Taxonomy" id="366602"/>
    <lineage>
        <taxon>Bacteria</taxon>
        <taxon>Pseudomonadati</taxon>
        <taxon>Pseudomonadota</taxon>
        <taxon>Alphaproteobacteria</taxon>
        <taxon>Caulobacterales</taxon>
        <taxon>Caulobacteraceae</taxon>
        <taxon>Caulobacter</taxon>
    </lineage>
</organism>
<proteinExistence type="predicted"/>